<evidence type="ECO:0000256" key="9">
    <source>
        <dbReference type="SAM" id="SignalP"/>
    </source>
</evidence>
<comment type="similarity">
    <text evidence="2">Belongs to the peptidase A1 family.</text>
</comment>
<dbReference type="Gene3D" id="2.40.70.10">
    <property type="entry name" value="Acid Proteases"/>
    <property type="match status" value="2"/>
</dbReference>
<gene>
    <name evidence="11" type="ORF">FRX31_024873</name>
</gene>
<evidence type="ECO:0000256" key="1">
    <source>
        <dbReference type="ARBA" id="ARBA00004613"/>
    </source>
</evidence>
<dbReference type="InterPro" id="IPR033121">
    <property type="entry name" value="PEPTIDASE_A1"/>
</dbReference>
<comment type="caution">
    <text evidence="11">The sequence shown here is derived from an EMBL/GenBank/DDBJ whole genome shotgun (WGS) entry which is preliminary data.</text>
</comment>
<dbReference type="PANTHER" id="PTHR47967">
    <property type="entry name" value="OS07G0603500 PROTEIN-RELATED"/>
    <property type="match status" value="1"/>
</dbReference>
<keyword evidence="8" id="KW-0325">Glycoprotein</keyword>
<feature type="domain" description="Peptidase A1" evidence="10">
    <location>
        <begin position="97"/>
        <end position="446"/>
    </location>
</feature>
<evidence type="ECO:0000256" key="5">
    <source>
        <dbReference type="ARBA" id="ARBA00022729"/>
    </source>
</evidence>
<reference evidence="11 12" key="1">
    <citation type="submission" date="2020-06" db="EMBL/GenBank/DDBJ databases">
        <title>Transcriptomic and genomic resources for Thalictrum thalictroides and T. hernandezii: Facilitating candidate gene discovery in an emerging model plant lineage.</title>
        <authorList>
            <person name="Arias T."/>
            <person name="Riano-Pachon D.M."/>
            <person name="Di Stilio V.S."/>
        </authorList>
    </citation>
    <scope>NUCLEOTIDE SEQUENCE [LARGE SCALE GENOMIC DNA]</scope>
    <source>
        <strain evidence="12">cv. WT478/WT964</strain>
        <tissue evidence="11">Leaves</tissue>
    </source>
</reference>
<feature type="signal peptide" evidence="9">
    <location>
        <begin position="1"/>
        <end position="24"/>
    </location>
</feature>
<keyword evidence="4" id="KW-0645">Protease</keyword>
<dbReference type="InterPro" id="IPR051708">
    <property type="entry name" value="Plant_Aspart_Prot_A1"/>
</dbReference>
<dbReference type="Pfam" id="PF14541">
    <property type="entry name" value="TAXi_C"/>
    <property type="match status" value="1"/>
</dbReference>
<evidence type="ECO:0000256" key="2">
    <source>
        <dbReference type="ARBA" id="ARBA00007447"/>
    </source>
</evidence>
<dbReference type="InterPro" id="IPR032799">
    <property type="entry name" value="TAXi_C"/>
</dbReference>
<dbReference type="InterPro" id="IPR021109">
    <property type="entry name" value="Peptidase_aspartic_dom_sf"/>
</dbReference>
<dbReference type="GO" id="GO:0004190">
    <property type="term" value="F:aspartic-type endopeptidase activity"/>
    <property type="evidence" value="ECO:0007669"/>
    <property type="project" value="UniProtKB-KW"/>
</dbReference>
<evidence type="ECO:0000259" key="10">
    <source>
        <dbReference type="PROSITE" id="PS51767"/>
    </source>
</evidence>
<organism evidence="11 12">
    <name type="scientific">Thalictrum thalictroides</name>
    <name type="common">Rue-anemone</name>
    <name type="synonym">Anemone thalictroides</name>
    <dbReference type="NCBI Taxonomy" id="46969"/>
    <lineage>
        <taxon>Eukaryota</taxon>
        <taxon>Viridiplantae</taxon>
        <taxon>Streptophyta</taxon>
        <taxon>Embryophyta</taxon>
        <taxon>Tracheophyta</taxon>
        <taxon>Spermatophyta</taxon>
        <taxon>Magnoliopsida</taxon>
        <taxon>Ranunculales</taxon>
        <taxon>Ranunculaceae</taxon>
        <taxon>Thalictroideae</taxon>
        <taxon>Thalictrum</taxon>
    </lineage>
</organism>
<dbReference type="Proteomes" id="UP000554482">
    <property type="component" value="Unassembled WGS sequence"/>
</dbReference>
<evidence type="ECO:0000313" key="11">
    <source>
        <dbReference type="EMBL" id="KAF5185540.1"/>
    </source>
</evidence>
<dbReference type="AlphaFoldDB" id="A0A7J6VN07"/>
<dbReference type="PANTHER" id="PTHR47967:SF128">
    <property type="entry name" value="ASPARTIC PROTEINASE CDR1-LIKE"/>
    <property type="match status" value="1"/>
</dbReference>
<proteinExistence type="inferred from homology"/>
<dbReference type="InterPro" id="IPR034161">
    <property type="entry name" value="Pepsin-like_plant"/>
</dbReference>
<dbReference type="PROSITE" id="PS00141">
    <property type="entry name" value="ASP_PROTEASE"/>
    <property type="match status" value="1"/>
</dbReference>
<evidence type="ECO:0000313" key="12">
    <source>
        <dbReference type="Proteomes" id="UP000554482"/>
    </source>
</evidence>
<dbReference type="SUPFAM" id="SSF50630">
    <property type="entry name" value="Acid proteases"/>
    <property type="match status" value="1"/>
</dbReference>
<evidence type="ECO:0000256" key="6">
    <source>
        <dbReference type="ARBA" id="ARBA00022750"/>
    </source>
</evidence>
<evidence type="ECO:0000256" key="3">
    <source>
        <dbReference type="ARBA" id="ARBA00022525"/>
    </source>
</evidence>
<comment type="subcellular location">
    <subcellularLocation>
        <location evidence="1">Secreted</location>
    </subcellularLocation>
</comment>
<keyword evidence="6" id="KW-0064">Aspartyl protease</keyword>
<dbReference type="Pfam" id="PF14543">
    <property type="entry name" value="TAXi_N"/>
    <property type="match status" value="1"/>
</dbReference>
<dbReference type="CDD" id="cd05476">
    <property type="entry name" value="pepsin_A_like_plant"/>
    <property type="match status" value="1"/>
</dbReference>
<keyword evidence="12" id="KW-1185">Reference proteome</keyword>
<dbReference type="InterPro" id="IPR001969">
    <property type="entry name" value="Aspartic_peptidase_AS"/>
</dbReference>
<protein>
    <submittedName>
        <fullName evidence="11">Aspartic proteinase cdr1</fullName>
    </submittedName>
</protein>
<evidence type="ECO:0000256" key="8">
    <source>
        <dbReference type="ARBA" id="ARBA00023180"/>
    </source>
</evidence>
<dbReference type="EMBL" id="JABWDY010030561">
    <property type="protein sequence ID" value="KAF5185540.1"/>
    <property type="molecule type" value="Genomic_DNA"/>
</dbReference>
<dbReference type="FunFam" id="2.40.70.10:FF:000050">
    <property type="entry name" value="Aspartic proteinase CDR1"/>
    <property type="match status" value="1"/>
</dbReference>
<name>A0A7J6VN07_THATH</name>
<dbReference type="OrthoDB" id="2747330at2759"/>
<evidence type="ECO:0000256" key="4">
    <source>
        <dbReference type="ARBA" id="ARBA00022670"/>
    </source>
</evidence>
<sequence>MEPNKVFLLAFFSIYLFTFSFIQANNNDNNCISFSVDLIHRDSAESPFYNPLGTHYDRMNKAIQRSISGINRFKPSSSSSKYLNHVQSMVTPDRGEYLINISLGTPPVEFLGIIDSGSDIVWTQCEPCEYCFNQTIPIFNPNESSTYKDLSCSSIPCESLDGASCVDGKCIYVSSYADGSGTTGNLATETLTMQSSSSRKGSVKLPKIVFGCGHWNNGTFNGHGSGLVGFGGGPGSFVTQLGSRIDGKFSYCLVPWNLNTSSSKMHFGQEAIVSGAGSVSTPMVDMPIKSFYYLTLESISVGDKKLAYKDLLSKPSADFEDHGNIIIDSGTTLTILPSVIYVKLERAVRNAIDLEPVEVPELGGMLCYQVAELVHLKAPLMTFQFTGADVVLKPLNTFIQVNDNLFCLALVPDNTISAAQFGIFGNIAQMNFLVGYDLKAKTVSFKPTDCTKH</sequence>
<dbReference type="FunFam" id="2.40.70.10:FF:000016">
    <property type="entry name" value="Probable aspartic protease At2g35615"/>
    <property type="match status" value="1"/>
</dbReference>
<dbReference type="PROSITE" id="PS51767">
    <property type="entry name" value="PEPTIDASE_A1"/>
    <property type="match status" value="1"/>
</dbReference>
<evidence type="ECO:0000256" key="7">
    <source>
        <dbReference type="ARBA" id="ARBA00022801"/>
    </source>
</evidence>
<feature type="chain" id="PRO_5029851471" evidence="9">
    <location>
        <begin position="25"/>
        <end position="453"/>
    </location>
</feature>
<accession>A0A7J6VN07</accession>
<keyword evidence="5 9" id="KW-0732">Signal</keyword>
<dbReference type="GO" id="GO:0005576">
    <property type="term" value="C:extracellular region"/>
    <property type="evidence" value="ECO:0007669"/>
    <property type="project" value="UniProtKB-SubCell"/>
</dbReference>
<keyword evidence="7" id="KW-0378">Hydrolase</keyword>
<dbReference type="InterPro" id="IPR032861">
    <property type="entry name" value="TAXi_N"/>
</dbReference>
<dbReference type="GO" id="GO:0006508">
    <property type="term" value="P:proteolysis"/>
    <property type="evidence" value="ECO:0007669"/>
    <property type="project" value="UniProtKB-KW"/>
</dbReference>
<keyword evidence="3" id="KW-0964">Secreted</keyword>